<dbReference type="InterPro" id="IPR050968">
    <property type="entry name" value="Cytochrome_c_oxidase_bac_sub4"/>
</dbReference>
<comment type="subcellular location">
    <subcellularLocation>
        <location evidence="1">Cell membrane</location>
        <topology evidence="1">Multi-pass membrane protein</topology>
    </subcellularLocation>
</comment>
<keyword evidence="19" id="KW-1185">Reference proteome</keyword>
<keyword evidence="7 17" id="KW-0812">Transmembrane</keyword>
<evidence type="ECO:0000256" key="11">
    <source>
        <dbReference type="ARBA" id="ARBA00023136"/>
    </source>
</evidence>
<dbReference type="Proteomes" id="UP001203880">
    <property type="component" value="Unassembled WGS sequence"/>
</dbReference>
<accession>A0ABT0Q0I0</accession>
<evidence type="ECO:0000256" key="15">
    <source>
        <dbReference type="ARBA" id="ARBA00031887"/>
    </source>
</evidence>
<feature type="transmembrane region" description="Helical" evidence="17">
    <location>
        <begin position="43"/>
        <end position="65"/>
    </location>
</feature>
<dbReference type="InterPro" id="IPR005171">
    <property type="entry name" value="Cyt_c_oxidase_su4_prok"/>
</dbReference>
<evidence type="ECO:0000256" key="10">
    <source>
        <dbReference type="ARBA" id="ARBA00023002"/>
    </source>
</evidence>
<evidence type="ECO:0000256" key="6">
    <source>
        <dbReference type="ARBA" id="ARBA00022475"/>
    </source>
</evidence>
<evidence type="ECO:0000256" key="17">
    <source>
        <dbReference type="SAM" id="Phobius"/>
    </source>
</evidence>
<evidence type="ECO:0000256" key="13">
    <source>
        <dbReference type="ARBA" id="ARBA00030071"/>
    </source>
</evidence>
<reference evidence="18" key="1">
    <citation type="submission" date="2022-05" db="EMBL/GenBank/DDBJ databases">
        <authorList>
            <person name="Park J.-S."/>
        </authorList>
    </citation>
    <scope>NUCLEOTIDE SEQUENCE</scope>
    <source>
        <strain evidence="18">2012CJ41-6</strain>
    </source>
</reference>
<keyword evidence="10" id="KW-0560">Oxidoreductase</keyword>
<dbReference type="InterPro" id="IPR014210">
    <property type="entry name" value="Cyt_o_ubiqinol_oxidase_su4"/>
</dbReference>
<evidence type="ECO:0000313" key="18">
    <source>
        <dbReference type="EMBL" id="MCL6283297.1"/>
    </source>
</evidence>
<evidence type="ECO:0000256" key="4">
    <source>
        <dbReference type="ARBA" id="ARBA00014689"/>
    </source>
</evidence>
<sequence length="119" mass="13396">MSNHVKDAGHGSLHSYLVGFALSVILTLIPFWLVLGDVIDNKVWAVVFIFTLGGAQMLVHIHYFLHVSLKVDEGWQVMSMVLTILLLVIVLAGSIWVMFNLDENMMPAHDRIERARALQ</sequence>
<organism evidence="18 19">
    <name type="scientific">Ruegeria spongiae</name>
    <dbReference type="NCBI Taxonomy" id="2942209"/>
    <lineage>
        <taxon>Bacteria</taxon>
        <taxon>Pseudomonadati</taxon>
        <taxon>Pseudomonadota</taxon>
        <taxon>Alphaproteobacteria</taxon>
        <taxon>Rhodobacterales</taxon>
        <taxon>Roseobacteraceae</taxon>
        <taxon>Ruegeria</taxon>
    </lineage>
</organism>
<evidence type="ECO:0000256" key="12">
    <source>
        <dbReference type="ARBA" id="ARBA00025694"/>
    </source>
</evidence>
<dbReference type="NCBIfam" id="TIGR02847">
    <property type="entry name" value="CyoD"/>
    <property type="match status" value="1"/>
</dbReference>
<keyword evidence="11 17" id="KW-0472">Membrane</keyword>
<evidence type="ECO:0000256" key="9">
    <source>
        <dbReference type="ARBA" id="ARBA00022989"/>
    </source>
</evidence>
<dbReference type="PANTHER" id="PTHR36835">
    <property type="entry name" value="CYTOCHROME BO(3) UBIQUINOL OXIDASE SUBUNIT 4"/>
    <property type="match status" value="1"/>
</dbReference>
<evidence type="ECO:0000256" key="8">
    <source>
        <dbReference type="ARBA" id="ARBA00022982"/>
    </source>
</evidence>
<comment type="subunit">
    <text evidence="3">Heterooctamer of two A chains, two B chains, two C chains and two D chains.</text>
</comment>
<keyword evidence="5" id="KW-0813">Transport</keyword>
<evidence type="ECO:0000256" key="5">
    <source>
        <dbReference type="ARBA" id="ARBA00022448"/>
    </source>
</evidence>
<evidence type="ECO:0000256" key="14">
    <source>
        <dbReference type="ARBA" id="ARBA00030211"/>
    </source>
</evidence>
<dbReference type="RefSeq" id="WP_249708053.1">
    <property type="nucleotide sequence ID" value="NZ_JAMFMB010000007.1"/>
</dbReference>
<keyword evidence="8" id="KW-0249">Electron transport</keyword>
<evidence type="ECO:0000256" key="2">
    <source>
        <dbReference type="ARBA" id="ARBA00008079"/>
    </source>
</evidence>
<dbReference type="PANTHER" id="PTHR36835:SF1">
    <property type="entry name" value="CYTOCHROME BO(3) UBIQUINOL OXIDASE SUBUNIT 4"/>
    <property type="match status" value="1"/>
</dbReference>
<feature type="transmembrane region" description="Helical" evidence="17">
    <location>
        <begin position="16"/>
        <end position="36"/>
    </location>
</feature>
<evidence type="ECO:0000256" key="7">
    <source>
        <dbReference type="ARBA" id="ARBA00022692"/>
    </source>
</evidence>
<evidence type="ECO:0000313" key="19">
    <source>
        <dbReference type="Proteomes" id="UP001203880"/>
    </source>
</evidence>
<comment type="similarity">
    <text evidence="2">Belongs to the cytochrome c oxidase bacterial subunit 4 family.</text>
</comment>
<comment type="caution">
    <text evidence="18">The sequence shown here is derived from an EMBL/GenBank/DDBJ whole genome shotgun (WGS) entry which is preliminary data.</text>
</comment>
<evidence type="ECO:0000256" key="16">
    <source>
        <dbReference type="ARBA" id="ARBA00032185"/>
    </source>
</evidence>
<name>A0ABT0Q0I0_9RHOB</name>
<proteinExistence type="inferred from homology"/>
<gene>
    <name evidence="18" type="primary">cyoD</name>
    <name evidence="18" type="ORF">M3P21_07105</name>
</gene>
<keyword evidence="9 17" id="KW-1133">Transmembrane helix</keyword>
<comment type="function">
    <text evidence="12">Cytochrome bo(3) ubiquinol terminal oxidase is the component of the aerobic respiratory chain of E.coli that predominates when cells are grown at high aeration. Has proton pump activity across the membrane in addition to electron transfer, pumping 2 protons/electron.</text>
</comment>
<dbReference type="Pfam" id="PF03626">
    <property type="entry name" value="COX4_pro"/>
    <property type="match status" value="1"/>
</dbReference>
<evidence type="ECO:0000256" key="1">
    <source>
        <dbReference type="ARBA" id="ARBA00004651"/>
    </source>
</evidence>
<keyword evidence="6" id="KW-1003">Cell membrane</keyword>
<dbReference type="EMBL" id="JAMFMB010000007">
    <property type="protein sequence ID" value="MCL6283297.1"/>
    <property type="molecule type" value="Genomic_DNA"/>
</dbReference>
<evidence type="ECO:0000256" key="3">
    <source>
        <dbReference type="ARBA" id="ARBA00011700"/>
    </source>
</evidence>
<feature type="transmembrane region" description="Helical" evidence="17">
    <location>
        <begin position="77"/>
        <end position="99"/>
    </location>
</feature>
<protein>
    <recommendedName>
        <fullName evidence="4">Cytochrome bo(3) ubiquinol oxidase subunit 4</fullName>
    </recommendedName>
    <alternativeName>
        <fullName evidence="16">Cytochrome o ubiquinol oxidase subunit 4</fullName>
    </alternativeName>
    <alternativeName>
        <fullName evidence="13">Oxidase bo(3) subunit 4</fullName>
    </alternativeName>
    <alternativeName>
        <fullName evidence="14">Ubiquinol oxidase polypeptide IV</fullName>
    </alternativeName>
    <alternativeName>
        <fullName evidence="15">Ubiquinol oxidase subunit 4</fullName>
    </alternativeName>
</protein>